<evidence type="ECO:0000256" key="4">
    <source>
        <dbReference type="SAM" id="MobiDB-lite"/>
    </source>
</evidence>
<keyword evidence="3" id="KW-0804">Transcription</keyword>
<keyword evidence="1" id="KW-0805">Transcription regulation</keyword>
<dbReference type="PANTHER" id="PTHR30146:SF155">
    <property type="entry name" value="ALANINE RACEMASE"/>
    <property type="match status" value="1"/>
</dbReference>
<dbReference type="PROSITE" id="PS00894">
    <property type="entry name" value="HTH_DEOR_1"/>
    <property type="match status" value="1"/>
</dbReference>
<evidence type="ECO:0000256" key="2">
    <source>
        <dbReference type="ARBA" id="ARBA00023125"/>
    </source>
</evidence>
<dbReference type="SMART" id="SM00420">
    <property type="entry name" value="HTH_DEOR"/>
    <property type="match status" value="1"/>
</dbReference>
<sequence>MFANERQEQILRQVQEQGSVRLAVLARQFGVSMVTLRRDVGILADSGLVTRVHGGITKASPDADLPVKQVTTDARQLVIGMLVPSVNYYYPAIIKGARDMAEQHGARVVLGVSRYDIDADRARVSQLIDNGASGLLLTPSQHPGIIEEKWLEALPVPTVLVERHSELGLDVSHLDTVISHHTHGAFIGARHLADLGHRKLILATRSSPSTAGVQGGFHAAVERLGLDEPILLSIDHDGPTEAQIQQTITALRAGATGALIHNDDDALMLVQHLREAGLSVPDDLSVVAYDDEVGELSDPPLTTVAPLKEMVGRRAADLLIQRLTGPYDTPVEHTLLLPELRVRASTAPCTDRHAIRHRARNHRPPRPTRPEPHARTKKEE</sequence>
<protein>
    <submittedName>
        <fullName evidence="6">LacI family transcriptional regulator</fullName>
    </submittedName>
</protein>
<dbReference type="Pfam" id="PF08220">
    <property type="entry name" value="HTH_DeoR"/>
    <property type="match status" value="1"/>
</dbReference>
<name>D7BUF8_STRBB</name>
<dbReference type="HOGENOM" id="CLU_037628_15_0_11"/>
<dbReference type="Gene3D" id="1.10.10.10">
    <property type="entry name" value="Winged helix-like DNA-binding domain superfamily/Winged helix DNA-binding domain"/>
    <property type="match status" value="1"/>
</dbReference>
<evidence type="ECO:0000259" key="5">
    <source>
        <dbReference type="PROSITE" id="PS51000"/>
    </source>
</evidence>
<evidence type="ECO:0000256" key="1">
    <source>
        <dbReference type="ARBA" id="ARBA00023015"/>
    </source>
</evidence>
<dbReference type="EMBL" id="CP002047">
    <property type="protein sequence ID" value="ADI11707.1"/>
    <property type="molecule type" value="Genomic_DNA"/>
</dbReference>
<keyword evidence="7" id="KW-1185">Reference proteome</keyword>
<feature type="compositionally biased region" description="Basic residues" evidence="4">
    <location>
        <begin position="354"/>
        <end position="366"/>
    </location>
</feature>
<dbReference type="InterPro" id="IPR028082">
    <property type="entry name" value="Peripla_BP_I"/>
</dbReference>
<dbReference type="GO" id="GO:0000976">
    <property type="term" value="F:transcription cis-regulatory region binding"/>
    <property type="evidence" value="ECO:0007669"/>
    <property type="project" value="TreeGrafter"/>
</dbReference>
<dbReference type="SUPFAM" id="SSF53822">
    <property type="entry name" value="Periplasmic binding protein-like I"/>
    <property type="match status" value="1"/>
</dbReference>
<dbReference type="GO" id="GO:0003700">
    <property type="term" value="F:DNA-binding transcription factor activity"/>
    <property type="evidence" value="ECO:0007669"/>
    <property type="project" value="InterPro"/>
</dbReference>
<accession>D7BUF8</accession>
<feature type="compositionally biased region" description="Basic and acidic residues" evidence="4">
    <location>
        <begin position="368"/>
        <end position="380"/>
    </location>
</feature>
<dbReference type="InterPro" id="IPR001034">
    <property type="entry name" value="DeoR_HTH"/>
</dbReference>
<feature type="domain" description="HTH deoR-type" evidence="5">
    <location>
        <begin position="3"/>
        <end position="58"/>
    </location>
</feature>
<dbReference type="PRINTS" id="PR00037">
    <property type="entry name" value="HTHLACR"/>
</dbReference>
<dbReference type="PANTHER" id="PTHR30146">
    <property type="entry name" value="LACI-RELATED TRANSCRIPTIONAL REPRESSOR"/>
    <property type="match status" value="1"/>
</dbReference>
<dbReference type="CDD" id="cd06267">
    <property type="entry name" value="PBP1_LacI_sugar_binding-like"/>
    <property type="match status" value="1"/>
</dbReference>
<dbReference type="InterPro" id="IPR046335">
    <property type="entry name" value="LacI/GalR-like_sensor"/>
</dbReference>
<evidence type="ECO:0000256" key="3">
    <source>
        <dbReference type="ARBA" id="ARBA00023163"/>
    </source>
</evidence>
<proteinExistence type="predicted"/>
<dbReference type="InterPro" id="IPR036390">
    <property type="entry name" value="WH_DNA-bd_sf"/>
</dbReference>
<dbReference type="Gene3D" id="3.40.50.2300">
    <property type="match status" value="2"/>
</dbReference>
<dbReference type="KEGG" id="sbh:SBI_08589"/>
<dbReference type="RefSeq" id="WP_014181156.1">
    <property type="nucleotide sequence ID" value="NC_016582.1"/>
</dbReference>
<dbReference type="PROSITE" id="PS51000">
    <property type="entry name" value="HTH_DEOR_2"/>
    <property type="match status" value="1"/>
</dbReference>
<feature type="region of interest" description="Disordered" evidence="4">
    <location>
        <begin position="348"/>
        <end position="380"/>
    </location>
</feature>
<dbReference type="InterPro" id="IPR036388">
    <property type="entry name" value="WH-like_DNA-bd_sf"/>
</dbReference>
<reference evidence="6 7" key="1">
    <citation type="journal article" date="2010" name="J. Bacteriol.">
        <title>Genome sequence of the milbemycin-producing bacterium Streptomyces bingchenggensis.</title>
        <authorList>
            <person name="Wang X.J."/>
            <person name="Yan Y.J."/>
            <person name="Zhang B."/>
            <person name="An J."/>
            <person name="Wang J.J."/>
            <person name="Tian J."/>
            <person name="Jiang L."/>
            <person name="Chen Y.H."/>
            <person name="Huang S.X."/>
            <person name="Yin M."/>
            <person name="Zhang J."/>
            <person name="Gao A.L."/>
            <person name="Liu C.X."/>
            <person name="Zhu Z.X."/>
            <person name="Xiang W.S."/>
        </authorList>
    </citation>
    <scope>NUCLEOTIDE SEQUENCE [LARGE SCALE GENOMIC DNA]</scope>
    <source>
        <strain evidence="6 7">BCW-1</strain>
    </source>
</reference>
<dbReference type="PATRIC" id="fig|749414.3.peg.8836"/>
<keyword evidence="2" id="KW-0238">DNA-binding</keyword>
<dbReference type="AlphaFoldDB" id="D7BUF8"/>
<dbReference type="SUPFAM" id="SSF46785">
    <property type="entry name" value="Winged helix' DNA-binding domain"/>
    <property type="match status" value="1"/>
</dbReference>
<dbReference type="Pfam" id="PF13377">
    <property type="entry name" value="Peripla_BP_3"/>
    <property type="match status" value="1"/>
</dbReference>
<dbReference type="Proteomes" id="UP000000377">
    <property type="component" value="Chromosome"/>
</dbReference>
<dbReference type="STRING" id="749414.SBI_08589"/>
<dbReference type="InterPro" id="IPR018356">
    <property type="entry name" value="Tscrpt_reg_HTH_DeoR_CS"/>
</dbReference>
<dbReference type="eggNOG" id="COG1609">
    <property type="taxonomic scope" value="Bacteria"/>
</dbReference>
<evidence type="ECO:0000313" key="6">
    <source>
        <dbReference type="EMBL" id="ADI11707.1"/>
    </source>
</evidence>
<gene>
    <name evidence="6" type="ordered locus">SBI_08589</name>
</gene>
<organism evidence="6 7">
    <name type="scientific">Streptomyces bingchenggensis (strain BCW-1)</name>
    <dbReference type="NCBI Taxonomy" id="749414"/>
    <lineage>
        <taxon>Bacteria</taxon>
        <taxon>Bacillati</taxon>
        <taxon>Actinomycetota</taxon>
        <taxon>Actinomycetes</taxon>
        <taxon>Kitasatosporales</taxon>
        <taxon>Streptomycetaceae</taxon>
        <taxon>Streptomyces</taxon>
    </lineage>
</organism>
<evidence type="ECO:0000313" key="7">
    <source>
        <dbReference type="Proteomes" id="UP000000377"/>
    </source>
</evidence>